<dbReference type="EMBL" id="CP045096">
    <property type="protein sequence ID" value="QFQ95053.1"/>
    <property type="molecule type" value="Genomic_DNA"/>
</dbReference>
<dbReference type="KEGG" id="sphv:F9278_01330"/>
<gene>
    <name evidence="2" type="ORF">F9278_01330</name>
</gene>
<reference evidence="2 3" key="1">
    <citation type="submission" date="2019-10" db="EMBL/GenBank/DDBJ databases">
        <title>Streptomyces sp. strain GY16 isolated from leaves of Broussonetia papyrifera.</title>
        <authorList>
            <person name="Mo P."/>
        </authorList>
    </citation>
    <scope>NUCLEOTIDE SEQUENCE [LARGE SCALE GENOMIC DNA]</scope>
    <source>
        <strain evidence="2 3">GY16</strain>
    </source>
</reference>
<dbReference type="Proteomes" id="UP000327294">
    <property type="component" value="Chromosome"/>
</dbReference>
<protein>
    <submittedName>
        <fullName evidence="2">Uncharacterized protein</fullName>
    </submittedName>
</protein>
<name>A0A5P8JVM6_9ACTN</name>
<organism evidence="2 3">
    <name type="scientific">Streptomyces phaeolivaceus</name>
    <dbReference type="NCBI Taxonomy" id="2653200"/>
    <lineage>
        <taxon>Bacteria</taxon>
        <taxon>Bacillati</taxon>
        <taxon>Actinomycetota</taxon>
        <taxon>Actinomycetes</taxon>
        <taxon>Kitasatosporales</taxon>
        <taxon>Streptomycetaceae</taxon>
        <taxon>Streptomyces</taxon>
    </lineage>
</organism>
<sequence>MTRPSEDRVAMAATVVSLAAEATALETRVDTLRRELADLDERTEAVLHALRRLDGGRARGARGAPG</sequence>
<evidence type="ECO:0000313" key="3">
    <source>
        <dbReference type="Proteomes" id="UP000327294"/>
    </source>
</evidence>
<evidence type="ECO:0000313" key="2">
    <source>
        <dbReference type="EMBL" id="QFQ95053.1"/>
    </source>
</evidence>
<accession>A0A5P8JVM6</accession>
<feature type="coiled-coil region" evidence="1">
    <location>
        <begin position="15"/>
        <end position="42"/>
    </location>
</feature>
<proteinExistence type="predicted"/>
<keyword evidence="3" id="KW-1185">Reference proteome</keyword>
<evidence type="ECO:0000256" key="1">
    <source>
        <dbReference type="SAM" id="Coils"/>
    </source>
</evidence>
<keyword evidence="1" id="KW-0175">Coiled coil</keyword>
<dbReference type="RefSeq" id="WP_152166589.1">
    <property type="nucleotide sequence ID" value="NZ_CP045096.1"/>
</dbReference>
<dbReference type="AlphaFoldDB" id="A0A5P8JVM6"/>